<sequence length="43" mass="4744">MNKKPVAQSVRQHVVLANQAAYGLLSQRYAAIVVNCFTLVINN</sequence>
<dbReference type="Pfam" id="PF11036">
    <property type="entry name" value="YqgB"/>
    <property type="match status" value="1"/>
</dbReference>
<comment type="similarity">
    <text evidence="2">Belongs to the YqgB family.</text>
</comment>
<keyword evidence="4" id="KW-0963">Cytoplasm</keyword>
<gene>
    <name evidence="5" type="primary">yqgB</name>
    <name evidence="5" type="ORF">QBD33_03955</name>
</gene>
<name>A0AA95G2K3_KLUIN</name>
<evidence type="ECO:0000313" key="6">
    <source>
        <dbReference type="Proteomes" id="UP001177527"/>
    </source>
</evidence>
<evidence type="ECO:0000256" key="2">
    <source>
        <dbReference type="ARBA" id="ARBA00008499"/>
    </source>
</evidence>
<evidence type="ECO:0000256" key="4">
    <source>
        <dbReference type="ARBA" id="ARBA00022490"/>
    </source>
</evidence>
<proteinExistence type="inferred from homology"/>
<dbReference type="Proteomes" id="UP001177527">
    <property type="component" value="Chromosome"/>
</dbReference>
<dbReference type="NCBIfam" id="NF033844">
    <property type="entry name" value="small_YqgB"/>
    <property type="match status" value="1"/>
</dbReference>
<dbReference type="RefSeq" id="WP_156484201.1">
    <property type="nucleotide sequence ID" value="NZ_CP123488.1"/>
</dbReference>
<dbReference type="GO" id="GO:0005737">
    <property type="term" value="C:cytoplasm"/>
    <property type="evidence" value="ECO:0007669"/>
    <property type="project" value="UniProtKB-SubCell"/>
</dbReference>
<comment type="subcellular location">
    <subcellularLocation>
        <location evidence="1">Cytoplasm</location>
    </subcellularLocation>
</comment>
<evidence type="ECO:0000313" key="5">
    <source>
        <dbReference type="EMBL" id="WGL58260.1"/>
    </source>
</evidence>
<evidence type="ECO:0000256" key="3">
    <source>
        <dbReference type="ARBA" id="ARBA00018270"/>
    </source>
</evidence>
<dbReference type="InterPro" id="IPR020196">
    <property type="entry name" value="Uncharacterised_YqgB"/>
</dbReference>
<evidence type="ECO:0000256" key="1">
    <source>
        <dbReference type="ARBA" id="ARBA00004496"/>
    </source>
</evidence>
<dbReference type="EMBL" id="CP123488">
    <property type="protein sequence ID" value="WGL58260.1"/>
    <property type="molecule type" value="Genomic_DNA"/>
</dbReference>
<protein>
    <recommendedName>
        <fullName evidence="3">Uncharacterized protein YqgB</fullName>
    </recommendedName>
</protein>
<accession>A0AA95G2K3</accession>
<dbReference type="AlphaFoldDB" id="A0AA95G2K3"/>
<organism evidence="5 6">
    <name type="scientific">Kluyvera intermedia</name>
    <name type="common">Enterobacter intermedius</name>
    <dbReference type="NCBI Taxonomy" id="61648"/>
    <lineage>
        <taxon>Bacteria</taxon>
        <taxon>Pseudomonadati</taxon>
        <taxon>Pseudomonadota</taxon>
        <taxon>Gammaproteobacteria</taxon>
        <taxon>Enterobacterales</taxon>
        <taxon>Enterobacteriaceae</taxon>
        <taxon>Kluyvera</taxon>
    </lineage>
</organism>
<reference evidence="5" key="1">
    <citation type="submission" date="2023-04" db="EMBL/GenBank/DDBJ databases">
        <title>APH(3)-Id, a novel chromosomal aminoglycoside phosphotransferase, identified from an environmental isolate of Kluyvera intermedia DW18.</title>
        <authorList>
            <person name="Sha Y."/>
        </authorList>
    </citation>
    <scope>NUCLEOTIDE SEQUENCE</scope>
    <source>
        <strain evidence="5">DW18</strain>
    </source>
</reference>